<evidence type="ECO:0000313" key="6">
    <source>
        <dbReference type="Proteomes" id="UP001307889"/>
    </source>
</evidence>
<dbReference type="EMBL" id="AP028914">
    <property type="protein sequence ID" value="BES95914.1"/>
    <property type="molecule type" value="Genomic_DNA"/>
</dbReference>
<keyword evidence="6" id="KW-1185">Reference proteome</keyword>
<dbReference type="InterPro" id="IPR017853">
    <property type="entry name" value="GH"/>
</dbReference>
<dbReference type="Gene3D" id="3.90.400.10">
    <property type="entry name" value="Oligo-1,6-glucosidase, Domain 2"/>
    <property type="match status" value="1"/>
</dbReference>
<dbReference type="Proteomes" id="UP001307889">
    <property type="component" value="Chromosome 6"/>
</dbReference>
<dbReference type="PANTHER" id="PTHR10357:SF179">
    <property type="entry name" value="NEUTRAL AND BASIC AMINO ACID TRANSPORT PROTEIN RBAT"/>
    <property type="match status" value="1"/>
</dbReference>
<gene>
    <name evidence="5" type="ORF">NTJ_08723</name>
</gene>
<sequence length="567" mass="64006">MIRLLAVALLAWAGANGQNENAWYDNGVVYQIYPRSFQDSNGDGIGDLRGILQHVDYLAELGIDAVWLNPIYPSGGADAGYDISNMIAIDPVYGTMQDFDDLLSALKNRSIGLIMDFVPNHTSDKHPWFNASVYEDPTYKDYYVWHDPNSIVVNNTSTLSPPNNWISNFDGSMWTYHPQRKQYYLHQFLKEQPDLNYRHPPVVQAMKDVLTFWLDKGIYGFRMDAVFALIESQTWQNEPYIGGPVDAYSSYDHTMTAEQPETFDILSQFRQHIDAHTSNGPPAKIMMTESYNSNYQDVQKYYGTQTNPISTFPFNFFWIQNGTLETTAAQWAGLINDWYSKVMPGPWAQPNFVLGNHDKNRFASRLTPQHTDVMNMLQIMLNGTAVVYFGDEIGLQDAIVRPDQAVDPVTPSRDPERAPMAWNNTNNGGFTTGKPWLPLASQYWNVNADAQRNTNDSHLQVFKDLIKLRKSNNMTMRSCEVESAGNALIIYRALRDHPTIISVINLGNLQETVDLTKSRSSLPFSLPLMASTLNYQAIAAAENRTLTSVDTNSVTLPPLSGVVLKTF</sequence>
<reference evidence="5 6" key="1">
    <citation type="submission" date="2023-09" db="EMBL/GenBank/DDBJ databases">
        <title>Nesidiocoris tenuis whole genome shotgun sequence.</title>
        <authorList>
            <person name="Shibata T."/>
            <person name="Shimoda M."/>
            <person name="Kobayashi T."/>
            <person name="Uehara T."/>
        </authorList>
    </citation>
    <scope>NUCLEOTIDE SEQUENCE [LARGE SCALE GENOMIC DNA]</scope>
    <source>
        <strain evidence="5 6">Japan</strain>
    </source>
</reference>
<name>A0ABN7AWM0_9HEMI</name>
<dbReference type="SUPFAM" id="SSF51445">
    <property type="entry name" value="(Trans)glycosidases"/>
    <property type="match status" value="1"/>
</dbReference>
<dbReference type="PANTHER" id="PTHR10357">
    <property type="entry name" value="ALPHA-AMYLASE FAMILY MEMBER"/>
    <property type="match status" value="1"/>
</dbReference>
<dbReference type="SMART" id="SM00642">
    <property type="entry name" value="Aamy"/>
    <property type="match status" value="1"/>
</dbReference>
<dbReference type="Pfam" id="PF00128">
    <property type="entry name" value="Alpha-amylase"/>
    <property type="match status" value="1"/>
</dbReference>
<feature type="domain" description="Glycosyl hydrolase family 13 catalytic" evidence="4">
    <location>
        <begin position="31"/>
        <end position="469"/>
    </location>
</feature>
<evidence type="ECO:0000256" key="1">
    <source>
        <dbReference type="ARBA" id="ARBA00001657"/>
    </source>
</evidence>
<protein>
    <recommendedName>
        <fullName evidence="2">alpha-glucosidase</fullName>
        <ecNumber evidence="2">3.2.1.20</ecNumber>
    </recommendedName>
</protein>
<dbReference type="InterPro" id="IPR006047">
    <property type="entry name" value="GH13_cat_dom"/>
</dbReference>
<evidence type="ECO:0000313" key="5">
    <source>
        <dbReference type="EMBL" id="BES95914.1"/>
    </source>
</evidence>
<dbReference type="EC" id="3.2.1.20" evidence="2"/>
<organism evidence="5 6">
    <name type="scientific">Nesidiocoris tenuis</name>
    <dbReference type="NCBI Taxonomy" id="355587"/>
    <lineage>
        <taxon>Eukaryota</taxon>
        <taxon>Metazoa</taxon>
        <taxon>Ecdysozoa</taxon>
        <taxon>Arthropoda</taxon>
        <taxon>Hexapoda</taxon>
        <taxon>Insecta</taxon>
        <taxon>Pterygota</taxon>
        <taxon>Neoptera</taxon>
        <taxon>Paraneoptera</taxon>
        <taxon>Hemiptera</taxon>
        <taxon>Heteroptera</taxon>
        <taxon>Panheteroptera</taxon>
        <taxon>Cimicomorpha</taxon>
        <taxon>Miridae</taxon>
        <taxon>Dicyphina</taxon>
        <taxon>Nesidiocoris</taxon>
    </lineage>
</organism>
<evidence type="ECO:0000256" key="3">
    <source>
        <dbReference type="SAM" id="SignalP"/>
    </source>
</evidence>
<feature type="chain" id="PRO_5045901321" description="alpha-glucosidase" evidence="3">
    <location>
        <begin position="18"/>
        <end position="567"/>
    </location>
</feature>
<proteinExistence type="predicted"/>
<dbReference type="Gene3D" id="3.20.20.80">
    <property type="entry name" value="Glycosidases"/>
    <property type="match status" value="1"/>
</dbReference>
<comment type="catalytic activity">
    <reaction evidence="1">
        <text>Hydrolysis of terminal, non-reducing (1-&gt;4)-linked alpha-D-glucose residues with release of alpha-D-glucose.</text>
        <dbReference type="EC" id="3.2.1.20"/>
    </reaction>
</comment>
<evidence type="ECO:0000259" key="4">
    <source>
        <dbReference type="SMART" id="SM00642"/>
    </source>
</evidence>
<keyword evidence="3" id="KW-0732">Signal</keyword>
<evidence type="ECO:0000256" key="2">
    <source>
        <dbReference type="ARBA" id="ARBA00012741"/>
    </source>
</evidence>
<dbReference type="InterPro" id="IPR045857">
    <property type="entry name" value="O16G_dom_2"/>
</dbReference>
<feature type="signal peptide" evidence="3">
    <location>
        <begin position="1"/>
        <end position="17"/>
    </location>
</feature>
<accession>A0ABN7AWM0</accession>